<dbReference type="Proteomes" id="UP000606974">
    <property type="component" value="Unassembled WGS sequence"/>
</dbReference>
<name>A0A8H7AQX1_9EURO</name>
<protein>
    <submittedName>
        <fullName evidence="3">Uncharacterized protein</fullName>
    </submittedName>
</protein>
<dbReference type="AlphaFoldDB" id="A0A8H7AQX1"/>
<evidence type="ECO:0000313" key="4">
    <source>
        <dbReference type="Proteomes" id="UP000606974"/>
    </source>
</evidence>
<keyword evidence="2" id="KW-1133">Transmembrane helix</keyword>
<feature type="transmembrane region" description="Helical" evidence="2">
    <location>
        <begin position="26"/>
        <end position="51"/>
    </location>
</feature>
<reference evidence="3" key="1">
    <citation type="submission" date="2020-02" db="EMBL/GenBank/DDBJ databases">
        <authorList>
            <person name="Palmer J.M."/>
        </authorList>
    </citation>
    <scope>NUCLEOTIDE SEQUENCE</scope>
    <source>
        <strain evidence="3">EPUS1.4</strain>
        <tissue evidence="3">Thallus</tissue>
    </source>
</reference>
<accession>A0A8H7AQX1</accession>
<comment type="caution">
    <text evidence="3">The sequence shown here is derived from an EMBL/GenBank/DDBJ whole genome shotgun (WGS) entry which is preliminary data.</text>
</comment>
<evidence type="ECO:0000313" key="3">
    <source>
        <dbReference type="EMBL" id="KAF7511546.1"/>
    </source>
</evidence>
<evidence type="ECO:0000256" key="1">
    <source>
        <dbReference type="SAM" id="MobiDB-lite"/>
    </source>
</evidence>
<evidence type="ECO:0000256" key="2">
    <source>
        <dbReference type="SAM" id="Phobius"/>
    </source>
</evidence>
<gene>
    <name evidence="3" type="ORF">GJ744_004134</name>
</gene>
<feature type="region of interest" description="Disordered" evidence="1">
    <location>
        <begin position="1"/>
        <end position="23"/>
    </location>
</feature>
<keyword evidence="4" id="KW-1185">Reference proteome</keyword>
<feature type="region of interest" description="Disordered" evidence="1">
    <location>
        <begin position="121"/>
        <end position="146"/>
    </location>
</feature>
<proteinExistence type="predicted"/>
<keyword evidence="2" id="KW-0472">Membrane</keyword>
<sequence length="146" mass="15701">MPPAAKASGAGAVTDDQSDSPNSSGLIPVVPLAVGLTILLVLTFCISIFVYRRSRLRRGMIERMTQQEREWMRAEPTGLGQDFDQRERIWTTPAEIGTAGVMTERDSFLTVLSDAATGDEGLSETRALSASPSPPPPAYTTIAMTT</sequence>
<dbReference type="OrthoDB" id="10382652at2759"/>
<organism evidence="3 4">
    <name type="scientific">Endocarpon pusillum</name>
    <dbReference type="NCBI Taxonomy" id="364733"/>
    <lineage>
        <taxon>Eukaryota</taxon>
        <taxon>Fungi</taxon>
        <taxon>Dikarya</taxon>
        <taxon>Ascomycota</taxon>
        <taxon>Pezizomycotina</taxon>
        <taxon>Eurotiomycetes</taxon>
        <taxon>Chaetothyriomycetidae</taxon>
        <taxon>Verrucariales</taxon>
        <taxon>Verrucariaceae</taxon>
        <taxon>Endocarpon</taxon>
    </lineage>
</organism>
<dbReference type="EMBL" id="JAACFV010000019">
    <property type="protein sequence ID" value="KAF7511546.1"/>
    <property type="molecule type" value="Genomic_DNA"/>
</dbReference>
<keyword evidence="2" id="KW-0812">Transmembrane</keyword>